<dbReference type="GeneID" id="19111233"/>
<organism evidence="1 2">
    <name type="scientific">Baudoinia panamericana (strain UAMH 10762)</name>
    <name type="common">Angels' share fungus</name>
    <name type="synonym">Baudoinia compniacensis (strain UAMH 10762)</name>
    <dbReference type="NCBI Taxonomy" id="717646"/>
    <lineage>
        <taxon>Eukaryota</taxon>
        <taxon>Fungi</taxon>
        <taxon>Dikarya</taxon>
        <taxon>Ascomycota</taxon>
        <taxon>Pezizomycotina</taxon>
        <taxon>Dothideomycetes</taxon>
        <taxon>Dothideomycetidae</taxon>
        <taxon>Mycosphaerellales</taxon>
        <taxon>Teratosphaeriaceae</taxon>
        <taxon>Baudoinia</taxon>
    </lineage>
</organism>
<keyword evidence="2" id="KW-1185">Reference proteome</keyword>
<dbReference type="AlphaFoldDB" id="M2M595"/>
<accession>M2M595</accession>
<protein>
    <submittedName>
        <fullName evidence="1">Uncharacterized protein</fullName>
    </submittedName>
</protein>
<dbReference type="KEGG" id="bcom:BAUCODRAFT_304625"/>
<dbReference type="EMBL" id="KB445563">
    <property type="protein sequence ID" value="EMC91796.1"/>
    <property type="molecule type" value="Genomic_DNA"/>
</dbReference>
<reference evidence="1 2" key="1">
    <citation type="journal article" date="2012" name="PLoS Pathog.">
        <title>Diverse lifestyles and strategies of plant pathogenesis encoded in the genomes of eighteen Dothideomycetes fungi.</title>
        <authorList>
            <person name="Ohm R.A."/>
            <person name="Feau N."/>
            <person name="Henrissat B."/>
            <person name="Schoch C.L."/>
            <person name="Horwitz B.A."/>
            <person name="Barry K.W."/>
            <person name="Condon B.J."/>
            <person name="Copeland A.C."/>
            <person name="Dhillon B."/>
            <person name="Glaser F."/>
            <person name="Hesse C.N."/>
            <person name="Kosti I."/>
            <person name="LaButti K."/>
            <person name="Lindquist E.A."/>
            <person name="Lucas S."/>
            <person name="Salamov A.A."/>
            <person name="Bradshaw R.E."/>
            <person name="Ciuffetti L."/>
            <person name="Hamelin R.C."/>
            <person name="Kema G.H.J."/>
            <person name="Lawrence C."/>
            <person name="Scott J.A."/>
            <person name="Spatafora J.W."/>
            <person name="Turgeon B.G."/>
            <person name="de Wit P.J.G.M."/>
            <person name="Zhong S."/>
            <person name="Goodwin S.B."/>
            <person name="Grigoriev I.V."/>
        </authorList>
    </citation>
    <scope>NUCLEOTIDE SEQUENCE [LARGE SCALE GENOMIC DNA]</scope>
    <source>
        <strain evidence="1 2">UAMH 10762</strain>
    </source>
</reference>
<name>M2M595_BAUPA</name>
<evidence type="ECO:0000313" key="1">
    <source>
        <dbReference type="EMBL" id="EMC91796.1"/>
    </source>
</evidence>
<sequence>MPHQTAVAIAGAALHPNNNNACPDLSIPLKINLLSLPCLPSIVSPISMVRHVRAPAFGRLHLAASETSRSFHPTGQRSRQRLDPFHGATVVARSSLHPPHRSPSLARALSPPSMHAGEVMFLVDARSAPDHANHFSSSCLRTAPRSLQLRRGETECSRPLRPH</sequence>
<evidence type="ECO:0000313" key="2">
    <source>
        <dbReference type="Proteomes" id="UP000011761"/>
    </source>
</evidence>
<gene>
    <name evidence="1" type="ORF">BAUCODRAFT_304625</name>
</gene>
<dbReference type="HOGENOM" id="CLU_1626726_0_0_1"/>
<proteinExistence type="predicted"/>
<dbReference type="RefSeq" id="XP_007681225.1">
    <property type="nucleotide sequence ID" value="XM_007683035.1"/>
</dbReference>
<dbReference type="Proteomes" id="UP000011761">
    <property type="component" value="Unassembled WGS sequence"/>
</dbReference>